<dbReference type="Proteomes" id="UP000034063">
    <property type="component" value="Unassembled WGS sequence"/>
</dbReference>
<feature type="domain" description="ATP-grasp" evidence="2">
    <location>
        <begin position="180"/>
        <end position="394"/>
    </location>
</feature>
<dbReference type="Gene3D" id="3.30.470.20">
    <property type="entry name" value="ATP-grasp fold, B domain"/>
    <property type="match status" value="1"/>
</dbReference>
<dbReference type="SUPFAM" id="SSF56059">
    <property type="entry name" value="Glutathione synthetase ATP-binding domain-like"/>
    <property type="match status" value="1"/>
</dbReference>
<evidence type="ECO:0000313" key="3">
    <source>
        <dbReference type="EMBL" id="KKT46131.1"/>
    </source>
</evidence>
<dbReference type="EMBL" id="LCIB01000031">
    <property type="protein sequence ID" value="KKT46131.1"/>
    <property type="molecule type" value="Genomic_DNA"/>
</dbReference>
<proteinExistence type="predicted"/>
<reference evidence="3 4" key="1">
    <citation type="journal article" date="2015" name="Nature">
        <title>rRNA introns, odd ribosomes, and small enigmatic genomes across a large radiation of phyla.</title>
        <authorList>
            <person name="Brown C.T."/>
            <person name="Hug L.A."/>
            <person name="Thomas B.C."/>
            <person name="Sharon I."/>
            <person name="Castelle C.J."/>
            <person name="Singh A."/>
            <person name="Wilkins M.J."/>
            <person name="Williams K.H."/>
            <person name="Banfield J.F."/>
        </authorList>
    </citation>
    <scope>NUCLEOTIDE SEQUENCE [LARGE SCALE GENOMIC DNA]</scope>
</reference>
<dbReference type="GO" id="GO:0005524">
    <property type="term" value="F:ATP binding"/>
    <property type="evidence" value="ECO:0007669"/>
    <property type="project" value="UniProtKB-UniRule"/>
</dbReference>
<dbReference type="InterPro" id="IPR011761">
    <property type="entry name" value="ATP-grasp"/>
</dbReference>
<evidence type="ECO:0000256" key="1">
    <source>
        <dbReference type="PROSITE-ProRule" id="PRU00409"/>
    </source>
</evidence>
<sequence>MDQIDFPNGLPKRFEKVVYIFNMSEDVWPFISAITDTKLHKWEIDDNADLSDRGELFTNADIEGLIYISPKKIDESYIAYVKDLFSIKTLEILVPETHTGVICKDILRDEKIMARLVDASNSVKKLTLTSYSTSPQFLHLIDVLRSNGITVYTPESPEIDCAWTVNFFGSKSGIRQLVQMSGAKEPDLKMPEGVVCSGIIDASKIAANKFIKENGVVIKTNKGHSGSGVLIFRDNDLPYEYKTCERAIYEILAKDVYWEQFPIVIESLIHVNPSVAGGFPNVEFKIAKNGKIEFLYYCGLRVTKDGVFHGIEINQDIVTDRVSARIIDTGFFVAEQYSAAGYRGYFDVDFAAAKNGEIYVTESNTRRTGGTHAYKAGELLIGKDFMKDSYILSDNALTLPESVMTFREVYERLLSVLFDKKKKEGVVIASSNLIRQHRLAYVIFGNNKSRALCFKT</sequence>
<organism evidence="3 4">
    <name type="scientific">Candidatus Gottesmanbacteria bacterium GW2011_GWA2_44_17</name>
    <dbReference type="NCBI Taxonomy" id="1618444"/>
    <lineage>
        <taxon>Bacteria</taxon>
        <taxon>Candidatus Gottesmaniibacteriota</taxon>
    </lineage>
</organism>
<comment type="caution">
    <text evidence="3">The sequence shown here is derived from an EMBL/GenBank/DDBJ whole genome shotgun (WGS) entry which is preliminary data.</text>
</comment>
<keyword evidence="1" id="KW-0547">Nucleotide-binding</keyword>
<keyword evidence="1" id="KW-0067">ATP-binding</keyword>
<evidence type="ECO:0000313" key="4">
    <source>
        <dbReference type="Proteomes" id="UP000034063"/>
    </source>
</evidence>
<evidence type="ECO:0000259" key="2">
    <source>
        <dbReference type="PROSITE" id="PS50975"/>
    </source>
</evidence>
<dbReference type="GO" id="GO:0046872">
    <property type="term" value="F:metal ion binding"/>
    <property type="evidence" value="ECO:0007669"/>
    <property type="project" value="InterPro"/>
</dbReference>
<gene>
    <name evidence="3" type="ORF">UW37_C0031G0004</name>
</gene>
<dbReference type="PROSITE" id="PS50975">
    <property type="entry name" value="ATP_GRASP"/>
    <property type="match status" value="1"/>
</dbReference>
<protein>
    <recommendedName>
        <fullName evidence="2">ATP-grasp domain-containing protein</fullName>
    </recommendedName>
</protein>
<accession>A0A0G1HFQ1</accession>
<name>A0A0G1HFQ1_9BACT</name>
<dbReference type="AlphaFoldDB" id="A0A0G1HFQ1"/>